<accession>A0AAU8BUH7</accession>
<sequence length="47" mass="5179">MLSIPVWIASGAHNGYYVKLPVMIKVLTMIGILIHPHKIDCKCCATV</sequence>
<evidence type="ECO:0000313" key="1">
    <source>
        <dbReference type="EMBL" id="XCD29183.1"/>
    </source>
</evidence>
<organism evidence="1">
    <name type="scientific">Escherichia phage PMBT16</name>
    <dbReference type="NCBI Taxonomy" id="3137282"/>
    <lineage>
        <taxon>Viruses</taxon>
    </lineage>
</organism>
<proteinExistence type="predicted"/>
<protein>
    <submittedName>
        <fullName evidence="1">Uncharacterized protein</fullName>
    </submittedName>
</protein>
<dbReference type="EMBL" id="PP554575">
    <property type="protein sequence ID" value="XCD29183.1"/>
    <property type="molecule type" value="Genomic_DNA"/>
</dbReference>
<name>A0AAU8BUH7_9VIRU</name>
<reference evidence="1" key="1">
    <citation type="submission" date="2024-03" db="EMBL/GenBank/DDBJ databases">
        <title>This phage originates from the Bacteriophage catalogue of the Bacteriophage Competence Centre, Department of Microbiology und Biotechnology, Max Rubner-Institut, Kiel, Germany.</title>
        <authorList>
            <person name="Sprotte S."/>
            <person name="Brinks E."/>
        </authorList>
    </citation>
    <scope>NUCLEOTIDE SEQUENCE</scope>
</reference>